<evidence type="ECO:0000256" key="19">
    <source>
        <dbReference type="ARBA" id="ARBA00044770"/>
    </source>
</evidence>
<dbReference type="Pfam" id="PF01098">
    <property type="entry name" value="FTSW_RODA_SPOVE"/>
    <property type="match status" value="1"/>
</dbReference>
<keyword evidence="12" id="KW-0131">Cell cycle</keyword>
<keyword evidence="3" id="KW-1003">Cell membrane</keyword>
<feature type="transmembrane region" description="Helical" evidence="22">
    <location>
        <begin position="272"/>
        <end position="290"/>
    </location>
</feature>
<dbReference type="GO" id="GO:0008955">
    <property type="term" value="F:peptidoglycan glycosyltransferase activity"/>
    <property type="evidence" value="ECO:0007669"/>
    <property type="project" value="UniProtKB-EC"/>
</dbReference>
<dbReference type="GO" id="GO:0009252">
    <property type="term" value="P:peptidoglycan biosynthetic process"/>
    <property type="evidence" value="ECO:0007669"/>
    <property type="project" value="UniProtKB-KW"/>
</dbReference>
<evidence type="ECO:0000256" key="4">
    <source>
        <dbReference type="ARBA" id="ARBA00022618"/>
    </source>
</evidence>
<name>A0A926HKD2_9FIRM</name>
<comment type="pathway">
    <text evidence="2">Cell wall biogenesis; peptidoglycan biosynthesis.</text>
</comment>
<dbReference type="NCBIfam" id="TIGR02614">
    <property type="entry name" value="ftsW"/>
    <property type="match status" value="1"/>
</dbReference>
<evidence type="ECO:0000256" key="5">
    <source>
        <dbReference type="ARBA" id="ARBA00022676"/>
    </source>
</evidence>
<comment type="similarity">
    <text evidence="16">Belongs to the SEDS family. FtsW subfamily.</text>
</comment>
<keyword evidence="13" id="KW-0961">Cell wall biogenesis/degradation</keyword>
<evidence type="ECO:0000256" key="12">
    <source>
        <dbReference type="ARBA" id="ARBA00023306"/>
    </source>
</evidence>
<evidence type="ECO:0000256" key="20">
    <source>
        <dbReference type="ARBA" id="ARBA00049902"/>
    </source>
</evidence>
<dbReference type="PANTHER" id="PTHR30474">
    <property type="entry name" value="CELL CYCLE PROTEIN"/>
    <property type="match status" value="1"/>
</dbReference>
<dbReference type="Proteomes" id="UP000623172">
    <property type="component" value="Unassembled WGS sequence"/>
</dbReference>
<comment type="catalytic activity">
    <reaction evidence="20">
        <text>[GlcNAc-(1-&gt;4)-Mur2Ac(oyl-L-Ala-gamma-D-Glu-L-Lys-D-Ala-D-Ala)](n)-di-trans,octa-cis-undecaprenyl diphosphate + beta-D-GlcNAc-(1-&gt;4)-Mur2Ac(oyl-L-Ala-gamma-D-Glu-L-Lys-D-Ala-D-Ala)-di-trans,octa-cis-undecaprenyl diphosphate = [GlcNAc-(1-&gt;4)-Mur2Ac(oyl-L-Ala-gamma-D-Glu-L-Lys-D-Ala-D-Ala)](n+1)-di-trans,octa-cis-undecaprenyl diphosphate + di-trans,octa-cis-undecaprenyl diphosphate + H(+)</text>
        <dbReference type="Rhea" id="RHEA:23708"/>
        <dbReference type="Rhea" id="RHEA-COMP:9602"/>
        <dbReference type="Rhea" id="RHEA-COMP:9603"/>
        <dbReference type="ChEBI" id="CHEBI:15378"/>
        <dbReference type="ChEBI" id="CHEBI:58405"/>
        <dbReference type="ChEBI" id="CHEBI:60033"/>
        <dbReference type="ChEBI" id="CHEBI:78435"/>
        <dbReference type="EC" id="2.4.99.28"/>
    </reaction>
</comment>
<evidence type="ECO:0000256" key="8">
    <source>
        <dbReference type="ARBA" id="ARBA00022960"/>
    </source>
</evidence>
<comment type="caution">
    <text evidence="23">The sequence shown here is derived from an EMBL/GenBank/DDBJ whole genome shotgun (WGS) entry which is preliminary data.</text>
</comment>
<evidence type="ECO:0000256" key="21">
    <source>
        <dbReference type="ARBA" id="ARBA00049966"/>
    </source>
</evidence>
<organism evidence="23 24">
    <name type="scientific">Gehongia tenuis</name>
    <dbReference type="NCBI Taxonomy" id="2763655"/>
    <lineage>
        <taxon>Bacteria</taxon>
        <taxon>Bacillati</taxon>
        <taxon>Bacillota</taxon>
        <taxon>Clostridia</taxon>
        <taxon>Christensenellales</taxon>
        <taxon>Christensenellaceae</taxon>
        <taxon>Gehongia</taxon>
    </lineage>
</organism>
<feature type="transmembrane region" description="Helical" evidence="22">
    <location>
        <begin position="336"/>
        <end position="359"/>
    </location>
</feature>
<evidence type="ECO:0000313" key="24">
    <source>
        <dbReference type="Proteomes" id="UP000623172"/>
    </source>
</evidence>
<keyword evidence="11 22" id="KW-0472">Membrane</keyword>
<evidence type="ECO:0000256" key="15">
    <source>
        <dbReference type="ARBA" id="ARBA00033270"/>
    </source>
</evidence>
<evidence type="ECO:0000256" key="6">
    <source>
        <dbReference type="ARBA" id="ARBA00022679"/>
    </source>
</evidence>
<dbReference type="EMBL" id="JACRSR010000001">
    <property type="protein sequence ID" value="MBC8530852.1"/>
    <property type="molecule type" value="Genomic_DNA"/>
</dbReference>
<keyword evidence="10 22" id="KW-1133">Transmembrane helix</keyword>
<evidence type="ECO:0000256" key="1">
    <source>
        <dbReference type="ARBA" id="ARBA00004651"/>
    </source>
</evidence>
<gene>
    <name evidence="23" type="primary">ftsW</name>
    <name evidence="23" type="ORF">H8696_03225</name>
</gene>
<protein>
    <recommendedName>
        <fullName evidence="17">Probable peptidoglycan glycosyltransferase FtsW</fullName>
        <ecNumber evidence="19">2.4.99.28</ecNumber>
    </recommendedName>
    <alternativeName>
        <fullName evidence="18">Cell division protein FtsW</fullName>
    </alternativeName>
    <alternativeName>
        <fullName evidence="15">Cell wall polymerase</fullName>
    </alternativeName>
    <alternativeName>
        <fullName evidence="14">Peptidoglycan polymerase</fullName>
    </alternativeName>
</protein>
<dbReference type="GO" id="GO:0032153">
    <property type="term" value="C:cell division site"/>
    <property type="evidence" value="ECO:0007669"/>
    <property type="project" value="TreeGrafter"/>
</dbReference>
<keyword evidence="8" id="KW-0133">Cell shape</keyword>
<evidence type="ECO:0000256" key="2">
    <source>
        <dbReference type="ARBA" id="ARBA00004752"/>
    </source>
</evidence>
<evidence type="ECO:0000256" key="22">
    <source>
        <dbReference type="SAM" id="Phobius"/>
    </source>
</evidence>
<proteinExistence type="inferred from homology"/>
<dbReference type="GO" id="GO:0008360">
    <property type="term" value="P:regulation of cell shape"/>
    <property type="evidence" value="ECO:0007669"/>
    <property type="project" value="UniProtKB-KW"/>
</dbReference>
<accession>A0A926HKD2</accession>
<keyword evidence="6" id="KW-0808">Transferase</keyword>
<reference evidence="23" key="1">
    <citation type="submission" date="2020-08" db="EMBL/GenBank/DDBJ databases">
        <title>Genome public.</title>
        <authorList>
            <person name="Liu C."/>
            <person name="Sun Q."/>
        </authorList>
    </citation>
    <scope>NUCLEOTIDE SEQUENCE</scope>
    <source>
        <strain evidence="23">NSJ-53</strain>
    </source>
</reference>
<keyword evidence="4" id="KW-0132">Cell division</keyword>
<feature type="transmembrane region" description="Helical" evidence="22">
    <location>
        <begin position="142"/>
        <end position="159"/>
    </location>
</feature>
<comment type="function">
    <text evidence="21">Peptidoglycan polymerase that is essential for cell division.</text>
</comment>
<dbReference type="InterPro" id="IPR013437">
    <property type="entry name" value="FtsW"/>
</dbReference>
<evidence type="ECO:0000256" key="17">
    <source>
        <dbReference type="ARBA" id="ARBA00041185"/>
    </source>
</evidence>
<evidence type="ECO:0000256" key="11">
    <source>
        <dbReference type="ARBA" id="ARBA00023136"/>
    </source>
</evidence>
<evidence type="ECO:0000256" key="16">
    <source>
        <dbReference type="ARBA" id="ARBA00038053"/>
    </source>
</evidence>
<evidence type="ECO:0000256" key="3">
    <source>
        <dbReference type="ARBA" id="ARBA00022475"/>
    </source>
</evidence>
<comment type="subcellular location">
    <subcellularLocation>
        <location evidence="1">Cell membrane</location>
        <topology evidence="1">Multi-pass membrane protein</topology>
    </subcellularLocation>
</comment>
<keyword evidence="24" id="KW-1185">Reference proteome</keyword>
<feature type="transmembrane region" description="Helical" evidence="22">
    <location>
        <begin position="165"/>
        <end position="180"/>
    </location>
</feature>
<evidence type="ECO:0000256" key="7">
    <source>
        <dbReference type="ARBA" id="ARBA00022692"/>
    </source>
</evidence>
<feature type="transmembrane region" description="Helical" evidence="22">
    <location>
        <begin position="75"/>
        <end position="94"/>
    </location>
</feature>
<dbReference type="AlphaFoldDB" id="A0A926HKD2"/>
<dbReference type="EC" id="2.4.99.28" evidence="19"/>
<feature type="transmembrane region" description="Helical" evidence="22">
    <location>
        <begin position="46"/>
        <end position="63"/>
    </location>
</feature>
<feature type="transmembrane region" description="Helical" evidence="22">
    <location>
        <begin position="12"/>
        <end position="34"/>
    </location>
</feature>
<dbReference type="InterPro" id="IPR001182">
    <property type="entry name" value="FtsW/RodA"/>
</dbReference>
<keyword evidence="9" id="KW-0573">Peptidoglycan synthesis</keyword>
<keyword evidence="7 22" id="KW-0812">Transmembrane</keyword>
<evidence type="ECO:0000256" key="14">
    <source>
        <dbReference type="ARBA" id="ARBA00032370"/>
    </source>
</evidence>
<dbReference type="GO" id="GO:0071555">
    <property type="term" value="P:cell wall organization"/>
    <property type="evidence" value="ECO:0007669"/>
    <property type="project" value="UniProtKB-KW"/>
</dbReference>
<dbReference type="PANTHER" id="PTHR30474:SF2">
    <property type="entry name" value="PEPTIDOGLYCAN GLYCOSYLTRANSFERASE FTSW-RELATED"/>
    <property type="match status" value="1"/>
</dbReference>
<dbReference type="GO" id="GO:0051301">
    <property type="term" value="P:cell division"/>
    <property type="evidence" value="ECO:0007669"/>
    <property type="project" value="UniProtKB-KW"/>
</dbReference>
<evidence type="ECO:0000256" key="13">
    <source>
        <dbReference type="ARBA" id="ARBA00023316"/>
    </source>
</evidence>
<dbReference type="RefSeq" id="WP_249314877.1">
    <property type="nucleotide sequence ID" value="NZ_JACRSR010000001.1"/>
</dbReference>
<feature type="transmembrane region" description="Helical" evidence="22">
    <location>
        <begin position="114"/>
        <end position="130"/>
    </location>
</feature>
<evidence type="ECO:0000256" key="18">
    <source>
        <dbReference type="ARBA" id="ARBA00041418"/>
    </source>
</evidence>
<feature type="transmembrane region" description="Helical" evidence="22">
    <location>
        <begin position="302"/>
        <end position="324"/>
    </location>
</feature>
<evidence type="ECO:0000256" key="10">
    <source>
        <dbReference type="ARBA" id="ARBA00022989"/>
    </source>
</evidence>
<dbReference type="GO" id="GO:0005886">
    <property type="term" value="C:plasma membrane"/>
    <property type="evidence" value="ECO:0007669"/>
    <property type="project" value="UniProtKB-SubCell"/>
</dbReference>
<evidence type="ECO:0000256" key="9">
    <source>
        <dbReference type="ARBA" id="ARBA00022984"/>
    </source>
</evidence>
<evidence type="ECO:0000313" key="23">
    <source>
        <dbReference type="EMBL" id="MBC8530852.1"/>
    </source>
</evidence>
<dbReference type="GO" id="GO:0015648">
    <property type="term" value="F:lipid-linked peptidoglycan transporter activity"/>
    <property type="evidence" value="ECO:0007669"/>
    <property type="project" value="TreeGrafter"/>
</dbReference>
<feature type="transmembrane region" description="Helical" evidence="22">
    <location>
        <begin position="187"/>
        <end position="204"/>
    </location>
</feature>
<keyword evidence="5" id="KW-0328">Glycosyltransferase</keyword>
<sequence length="366" mass="39425">MNKKIKSKPLDYSILVLTILLVAFGIIMVYSASYYMAGKGGDSMSYFKKQIVGAAVGFVAMFFMSRFPYKKLERLVPLGLIVSLVLLLLIYTPLGIESYGARRWINLGMSVQPSEVAKLAIVLFVAKYLTEKKDVMGSFKKGILPVTIVVGVYAGMVLIQPNMSMAMTFVLLLLFMLYLGGAKIKHLALMALVGGAGAFGLMLAEPYRRARYLAFLDPWADPLDTGWQIIQSLYALGNGGLFGVGLGASRQKYAFLTFAESDFIFSIIGEELGFIGCVALIAVFGLLIWRGMKVAFACPDRFGSLVAAGITLNIAIQVIINILVVTGSMPPTGLPLPFISAGGSSLAMSMAAIGVLMNISKSTKPI</sequence>